<sequence>MRPTRQRRAVWSPDENIPSVFGKPSGCGFKPKSEPNKEYKRLVQSTSQHSEVKNTSLPLGEMVLRTFSPNFRIKRDLYLPKREIPILLLNSYIVQLSTAVILLEINHVIPNLSAF</sequence>
<organism evidence="1 2">
    <name type="scientific">Austropuccinia psidii MF-1</name>
    <dbReference type="NCBI Taxonomy" id="1389203"/>
    <lineage>
        <taxon>Eukaryota</taxon>
        <taxon>Fungi</taxon>
        <taxon>Dikarya</taxon>
        <taxon>Basidiomycota</taxon>
        <taxon>Pucciniomycotina</taxon>
        <taxon>Pucciniomycetes</taxon>
        <taxon>Pucciniales</taxon>
        <taxon>Sphaerophragmiaceae</taxon>
        <taxon>Austropuccinia</taxon>
    </lineage>
</organism>
<accession>A0A9Q3H4F6</accession>
<dbReference type="EMBL" id="AVOT02010735">
    <property type="protein sequence ID" value="MBW0490722.1"/>
    <property type="molecule type" value="Genomic_DNA"/>
</dbReference>
<dbReference type="Proteomes" id="UP000765509">
    <property type="component" value="Unassembled WGS sequence"/>
</dbReference>
<gene>
    <name evidence="1" type="ORF">O181_030437</name>
</gene>
<name>A0A9Q3H4F6_9BASI</name>
<evidence type="ECO:0000313" key="2">
    <source>
        <dbReference type="Proteomes" id="UP000765509"/>
    </source>
</evidence>
<proteinExistence type="predicted"/>
<comment type="caution">
    <text evidence="1">The sequence shown here is derived from an EMBL/GenBank/DDBJ whole genome shotgun (WGS) entry which is preliminary data.</text>
</comment>
<dbReference type="AlphaFoldDB" id="A0A9Q3H4F6"/>
<evidence type="ECO:0000313" key="1">
    <source>
        <dbReference type="EMBL" id="MBW0490722.1"/>
    </source>
</evidence>
<protein>
    <submittedName>
        <fullName evidence="1">Uncharacterized protein</fullName>
    </submittedName>
</protein>
<keyword evidence="2" id="KW-1185">Reference proteome</keyword>
<reference evidence="1" key="1">
    <citation type="submission" date="2021-03" db="EMBL/GenBank/DDBJ databases">
        <title>Draft genome sequence of rust myrtle Austropuccinia psidii MF-1, a brazilian biotype.</title>
        <authorList>
            <person name="Quecine M.C."/>
            <person name="Pachon D.M.R."/>
            <person name="Bonatelli M.L."/>
            <person name="Correr F.H."/>
            <person name="Franceschini L.M."/>
            <person name="Leite T.F."/>
            <person name="Margarido G.R.A."/>
            <person name="Almeida C.A."/>
            <person name="Ferrarezi J.A."/>
            <person name="Labate C.A."/>
        </authorList>
    </citation>
    <scope>NUCLEOTIDE SEQUENCE</scope>
    <source>
        <strain evidence="1">MF-1</strain>
    </source>
</reference>